<evidence type="ECO:0000259" key="2">
    <source>
        <dbReference type="PROSITE" id="PS50110"/>
    </source>
</evidence>
<accession>A0A7W8ZJN1</accession>
<dbReference type="InterPro" id="IPR007492">
    <property type="entry name" value="LytTR_DNA-bd_dom"/>
</dbReference>
<keyword evidence="1" id="KW-0597">Phosphoprotein</keyword>
<keyword evidence="4" id="KW-0238">DNA-binding</keyword>
<dbReference type="PANTHER" id="PTHR37299">
    <property type="entry name" value="TRANSCRIPTIONAL REGULATOR-RELATED"/>
    <property type="match status" value="1"/>
</dbReference>
<dbReference type="SUPFAM" id="SSF52172">
    <property type="entry name" value="CheY-like"/>
    <property type="match status" value="1"/>
</dbReference>
<dbReference type="PANTHER" id="PTHR37299:SF1">
    <property type="entry name" value="STAGE 0 SPORULATION PROTEIN A HOMOLOG"/>
    <property type="match status" value="1"/>
</dbReference>
<proteinExistence type="predicted"/>
<evidence type="ECO:0000259" key="3">
    <source>
        <dbReference type="PROSITE" id="PS50930"/>
    </source>
</evidence>
<dbReference type="InterPro" id="IPR011006">
    <property type="entry name" value="CheY-like_superfamily"/>
</dbReference>
<feature type="modified residue" description="4-aspartylphosphate" evidence="1">
    <location>
        <position position="59"/>
    </location>
</feature>
<dbReference type="Gene3D" id="2.40.50.1020">
    <property type="entry name" value="LytTr DNA-binding domain"/>
    <property type="match status" value="1"/>
</dbReference>
<feature type="domain" description="Response regulatory" evidence="2">
    <location>
        <begin position="6"/>
        <end position="119"/>
    </location>
</feature>
<organism evidence="4 5">
    <name type="scientific">Pedobacter cryoconitis</name>
    <dbReference type="NCBI Taxonomy" id="188932"/>
    <lineage>
        <taxon>Bacteria</taxon>
        <taxon>Pseudomonadati</taxon>
        <taxon>Bacteroidota</taxon>
        <taxon>Sphingobacteriia</taxon>
        <taxon>Sphingobacteriales</taxon>
        <taxon>Sphingobacteriaceae</taxon>
        <taxon>Pedobacter</taxon>
    </lineage>
</organism>
<reference evidence="4 5" key="1">
    <citation type="submission" date="2020-08" db="EMBL/GenBank/DDBJ databases">
        <title>Genomic Encyclopedia of Type Strains, Phase IV (KMG-V): Genome sequencing to study the core and pangenomes of soil and plant-associated prokaryotes.</title>
        <authorList>
            <person name="Whitman W."/>
        </authorList>
    </citation>
    <scope>NUCLEOTIDE SEQUENCE [LARGE SCALE GENOMIC DNA]</scope>
    <source>
        <strain evidence="4 5">S3M1</strain>
    </source>
</reference>
<dbReference type="Proteomes" id="UP000537204">
    <property type="component" value="Unassembled WGS sequence"/>
</dbReference>
<dbReference type="EMBL" id="JACHCE010000001">
    <property type="protein sequence ID" value="MBB5635117.1"/>
    <property type="molecule type" value="Genomic_DNA"/>
</dbReference>
<evidence type="ECO:0000256" key="1">
    <source>
        <dbReference type="PROSITE-ProRule" id="PRU00169"/>
    </source>
</evidence>
<dbReference type="RefSeq" id="WP_183879483.1">
    <property type="nucleotide sequence ID" value="NZ_JACHCD010000002.1"/>
</dbReference>
<gene>
    <name evidence="4" type="ORF">HDE68_001002</name>
</gene>
<evidence type="ECO:0000313" key="4">
    <source>
        <dbReference type="EMBL" id="MBB5635117.1"/>
    </source>
</evidence>
<dbReference type="Pfam" id="PF00072">
    <property type="entry name" value="Response_reg"/>
    <property type="match status" value="1"/>
</dbReference>
<dbReference type="SMART" id="SM00448">
    <property type="entry name" value="REC"/>
    <property type="match status" value="1"/>
</dbReference>
<comment type="caution">
    <text evidence="4">The sequence shown here is derived from an EMBL/GenBank/DDBJ whole genome shotgun (WGS) entry which is preliminary data.</text>
</comment>
<dbReference type="GO" id="GO:0000156">
    <property type="term" value="F:phosphorelay response regulator activity"/>
    <property type="evidence" value="ECO:0007669"/>
    <property type="project" value="InterPro"/>
</dbReference>
<evidence type="ECO:0000313" key="5">
    <source>
        <dbReference type="Proteomes" id="UP000537204"/>
    </source>
</evidence>
<dbReference type="Pfam" id="PF04397">
    <property type="entry name" value="LytTR"/>
    <property type="match status" value="1"/>
</dbReference>
<name>A0A7W8ZJN1_9SPHI</name>
<dbReference type="PROSITE" id="PS50930">
    <property type="entry name" value="HTH_LYTTR"/>
    <property type="match status" value="1"/>
</dbReference>
<dbReference type="InterPro" id="IPR001789">
    <property type="entry name" value="Sig_transdc_resp-reg_receiver"/>
</dbReference>
<dbReference type="GO" id="GO:0003677">
    <property type="term" value="F:DNA binding"/>
    <property type="evidence" value="ECO:0007669"/>
    <property type="project" value="UniProtKB-KW"/>
</dbReference>
<dbReference type="Gene3D" id="3.40.50.2300">
    <property type="match status" value="1"/>
</dbReference>
<dbReference type="SMART" id="SM00850">
    <property type="entry name" value="LytTR"/>
    <property type="match status" value="1"/>
</dbReference>
<feature type="domain" description="HTH LytTR-type" evidence="3">
    <location>
        <begin position="139"/>
        <end position="235"/>
    </location>
</feature>
<protein>
    <submittedName>
        <fullName evidence="4">DNA-binding LytR/AlgR family response regulator</fullName>
    </submittedName>
</protein>
<sequence length="239" mass="27435">MMKEIKCYIIDDNQDAIDILASYIEKTPGLELLGGQLNPLTALNYIERKLIIPDITFVDINMPEINGIELAELIEEYTNIIFYSSFTNYAISAFETTALDFLAKPLSYNRFLKSVEKIKKTQVDTDPNTSFFLKNLKGKAASTFQINFQEIIYIKALGNYIQIKTSAENLHTIYMTLKSANENLPKQDFCRISKSYIVNLKHIEIIKDKVVIMKDTSKLNLSDNFKREFTQQINAWSIG</sequence>
<dbReference type="PROSITE" id="PS50110">
    <property type="entry name" value="RESPONSE_REGULATORY"/>
    <property type="match status" value="1"/>
</dbReference>
<dbReference type="InterPro" id="IPR046947">
    <property type="entry name" value="LytR-like"/>
</dbReference>
<dbReference type="AlphaFoldDB" id="A0A7W8ZJN1"/>